<proteinExistence type="predicted"/>
<name>A0ACB8QQA6_9AGAM</name>
<protein>
    <submittedName>
        <fullName evidence="1">RNA dependent RNA polymerase-domain-containing protein</fullName>
    </submittedName>
</protein>
<sequence>MGTTPLAIDAEIIAHDKELQRRLDEKMITWPVQFEIYRGISMGAWSADDIMERIDKFVGSAEEIGPKVGTIVLDRQTADRMDPSIFFACSVEYEREQAAILEGHGRGLGLMGTFEGVEKWYGGRIQQIVRREKKGSAMKYVLQAPEMTRSHRIGRFVGSRRVLELRIPKSERFDFDVKSLVRKFILAGRVFVPFDSKDGKVYMVETNENYERSESSAQGDDKRMSFRKLITWHNSLSRNFMQPVTKWVARFDLCLSTSIPVCEFKPEHISYIPDEWVQGHKSGSPAEMCLTDGCGYISYSALVAIRQQVGLVEVPTAVQGRVAGGKGLFVRKPNDEDASGPLKIWLRESQHKIKLGDLAACNRAHRIFDLVAPARVTQPSRLSTQLLLNYSANGVSNKVILDLFREGVKQDIDPLLRFSGENWTGLLYHAVFRAGNVAGMRLQRTAGARGRALGVSGRFEAEREDGLTPNMAEDDGEYQLDKTENDGTEEALQRIASSPINTHNASLPWSPFEKALRMLEAGFSPAEEPYLFDLMRTIVKMTLNNLLDKYHVVVPRSAEMFIIPDPTGTLKPRQIHVRFSTPISDPTTGASTSTILGPVLVSRNPTRIASDVEAVEIPDCPELAKYTNVIVMSVDPSSPRSLASYLGGGDYDGDTAMVLWEPEIVNAFRNHDFIPMPLGARSRFEHDVERVPQFYSRLAYLSDHAQQTELIKALLGGLGDRKVGIYSELHELQAYYHGYNDPDAVTLAYLFCLCLDSGKSGDRLIPSQFEKDQKTFRVQKPACMLPRDSKDWDGADKTGGYLVRPGTVHGHILDAIRDFGYRIDAEFNMRLDDLQKSVKGEYKVLTAPYFSARKMATSIEAKKSLLSYPQELELVTEHVRVLYNQYTSIVKAYQKEKLQQETSSNLNTRTKGDRAPARNIDREVRKIVRAYASQPVGTPVVPDLKPILPATDPLLRASYAYFLAAEMTSGGRPARFAFEVAFEDLCEIKAKADKERLRAIVPRVADILAPQRSILQLLDARAQLDL</sequence>
<evidence type="ECO:0000313" key="2">
    <source>
        <dbReference type="Proteomes" id="UP000814128"/>
    </source>
</evidence>
<reference evidence="1" key="2">
    <citation type="journal article" date="2022" name="New Phytol.">
        <title>Evolutionary transition to the ectomycorrhizal habit in the genomes of a hyperdiverse lineage of mushroom-forming fungi.</title>
        <authorList>
            <person name="Looney B."/>
            <person name="Miyauchi S."/>
            <person name="Morin E."/>
            <person name="Drula E."/>
            <person name="Courty P.E."/>
            <person name="Kohler A."/>
            <person name="Kuo A."/>
            <person name="LaButti K."/>
            <person name="Pangilinan J."/>
            <person name="Lipzen A."/>
            <person name="Riley R."/>
            <person name="Andreopoulos W."/>
            <person name="He G."/>
            <person name="Johnson J."/>
            <person name="Nolan M."/>
            <person name="Tritt A."/>
            <person name="Barry K.W."/>
            <person name="Grigoriev I.V."/>
            <person name="Nagy L.G."/>
            <person name="Hibbett D."/>
            <person name="Henrissat B."/>
            <person name="Matheny P.B."/>
            <person name="Labbe J."/>
            <person name="Martin F.M."/>
        </authorList>
    </citation>
    <scope>NUCLEOTIDE SEQUENCE</scope>
    <source>
        <strain evidence="1">EC-137</strain>
    </source>
</reference>
<dbReference type="Proteomes" id="UP000814128">
    <property type="component" value="Unassembled WGS sequence"/>
</dbReference>
<gene>
    <name evidence="1" type="ORF">K488DRAFT_46880</name>
</gene>
<dbReference type="EMBL" id="MU273511">
    <property type="protein sequence ID" value="KAI0033843.1"/>
    <property type="molecule type" value="Genomic_DNA"/>
</dbReference>
<accession>A0ACB8QQA6</accession>
<organism evidence="1 2">
    <name type="scientific">Vararia minispora EC-137</name>
    <dbReference type="NCBI Taxonomy" id="1314806"/>
    <lineage>
        <taxon>Eukaryota</taxon>
        <taxon>Fungi</taxon>
        <taxon>Dikarya</taxon>
        <taxon>Basidiomycota</taxon>
        <taxon>Agaricomycotina</taxon>
        <taxon>Agaricomycetes</taxon>
        <taxon>Russulales</taxon>
        <taxon>Lachnocladiaceae</taxon>
        <taxon>Vararia</taxon>
    </lineage>
</organism>
<comment type="caution">
    <text evidence="1">The sequence shown here is derived from an EMBL/GenBank/DDBJ whole genome shotgun (WGS) entry which is preliminary data.</text>
</comment>
<keyword evidence="2" id="KW-1185">Reference proteome</keyword>
<evidence type="ECO:0000313" key="1">
    <source>
        <dbReference type="EMBL" id="KAI0033843.1"/>
    </source>
</evidence>
<reference evidence="1" key="1">
    <citation type="submission" date="2021-02" db="EMBL/GenBank/DDBJ databases">
        <authorList>
            <consortium name="DOE Joint Genome Institute"/>
            <person name="Ahrendt S."/>
            <person name="Looney B.P."/>
            <person name="Miyauchi S."/>
            <person name="Morin E."/>
            <person name="Drula E."/>
            <person name="Courty P.E."/>
            <person name="Chicoki N."/>
            <person name="Fauchery L."/>
            <person name="Kohler A."/>
            <person name="Kuo A."/>
            <person name="Labutti K."/>
            <person name="Pangilinan J."/>
            <person name="Lipzen A."/>
            <person name="Riley R."/>
            <person name="Andreopoulos W."/>
            <person name="He G."/>
            <person name="Johnson J."/>
            <person name="Barry K.W."/>
            <person name="Grigoriev I.V."/>
            <person name="Nagy L."/>
            <person name="Hibbett D."/>
            <person name="Henrissat B."/>
            <person name="Matheny P.B."/>
            <person name="Labbe J."/>
            <person name="Martin F."/>
        </authorList>
    </citation>
    <scope>NUCLEOTIDE SEQUENCE</scope>
    <source>
        <strain evidence="1">EC-137</strain>
    </source>
</reference>